<sequence length="95" mass="11045">MAIESSRTRKECEKVALNNIVLWCCSVFIIVVCGYGLYRQHRLEQRVLVLEEQQLLMKRMLVKEEPVDAGKLLRRETRDANDCICPAGILRQIQL</sequence>
<dbReference type="EMBL" id="JBEUOH010000011">
    <property type="protein sequence ID" value="KAL0882018.1"/>
    <property type="molecule type" value="Genomic_DNA"/>
</dbReference>
<accession>A0ABD0T309</accession>
<evidence type="ECO:0000313" key="3">
    <source>
        <dbReference type="EMBL" id="KAL0882018.1"/>
    </source>
</evidence>
<keyword evidence="1" id="KW-0812">Transmembrane</keyword>
<evidence type="ECO:0000313" key="4">
    <source>
        <dbReference type="Proteomes" id="UP001549920"/>
    </source>
</evidence>
<proteinExistence type="predicted"/>
<organism evidence="2 5">
    <name type="scientific">Loxostege sticticalis</name>
    <name type="common">Beet webworm moth</name>
    <dbReference type="NCBI Taxonomy" id="481309"/>
    <lineage>
        <taxon>Eukaryota</taxon>
        <taxon>Metazoa</taxon>
        <taxon>Ecdysozoa</taxon>
        <taxon>Arthropoda</taxon>
        <taxon>Hexapoda</taxon>
        <taxon>Insecta</taxon>
        <taxon>Pterygota</taxon>
        <taxon>Neoptera</taxon>
        <taxon>Endopterygota</taxon>
        <taxon>Lepidoptera</taxon>
        <taxon>Glossata</taxon>
        <taxon>Ditrysia</taxon>
        <taxon>Pyraloidea</taxon>
        <taxon>Crambidae</taxon>
        <taxon>Pyraustinae</taxon>
        <taxon>Loxostege</taxon>
    </lineage>
</organism>
<gene>
    <name evidence="3" type="ORF">ABMA27_001767</name>
    <name evidence="2" type="ORF">ABMA28_001833</name>
</gene>
<name>A0ABD0T309_LOXSC</name>
<reference evidence="4 5" key="1">
    <citation type="submission" date="2024-06" db="EMBL/GenBank/DDBJ databases">
        <title>A chromosome-level genome assembly of beet webworm, Loxostege sticticalis.</title>
        <authorList>
            <person name="Zhang Y."/>
        </authorList>
    </citation>
    <scope>NUCLEOTIDE SEQUENCE [LARGE SCALE GENOMIC DNA]</scope>
    <source>
        <strain evidence="3">AQ026</strain>
        <strain evidence="2">AQ028</strain>
        <tissue evidence="2">Male pupae</tissue>
        <tissue evidence="3">Whole body</tissue>
    </source>
</reference>
<feature type="transmembrane region" description="Helical" evidence="1">
    <location>
        <begin position="20"/>
        <end position="38"/>
    </location>
</feature>
<evidence type="ECO:0000313" key="5">
    <source>
        <dbReference type="Proteomes" id="UP001549921"/>
    </source>
</evidence>
<keyword evidence="1" id="KW-0472">Membrane</keyword>
<dbReference type="Proteomes" id="UP001549921">
    <property type="component" value="Unassembled WGS sequence"/>
</dbReference>
<comment type="caution">
    <text evidence="2">The sequence shown here is derived from an EMBL/GenBank/DDBJ whole genome shotgun (WGS) entry which is preliminary data.</text>
</comment>
<evidence type="ECO:0000256" key="1">
    <source>
        <dbReference type="SAM" id="Phobius"/>
    </source>
</evidence>
<dbReference type="Proteomes" id="UP001549920">
    <property type="component" value="Unassembled WGS sequence"/>
</dbReference>
<dbReference type="EMBL" id="JBEDNZ010000011">
    <property type="protein sequence ID" value="KAL0832408.1"/>
    <property type="molecule type" value="Genomic_DNA"/>
</dbReference>
<protein>
    <submittedName>
        <fullName evidence="2">Uncharacterized protein</fullName>
    </submittedName>
</protein>
<evidence type="ECO:0000313" key="2">
    <source>
        <dbReference type="EMBL" id="KAL0832408.1"/>
    </source>
</evidence>
<keyword evidence="4" id="KW-1185">Reference proteome</keyword>
<keyword evidence="1" id="KW-1133">Transmembrane helix</keyword>
<dbReference type="AlphaFoldDB" id="A0ABD0T309"/>